<reference evidence="1" key="1">
    <citation type="submission" date="2022-05" db="EMBL/GenBank/DDBJ databases">
        <authorList>
            <person name="Oliphant S.A."/>
            <person name="Watson-Haigh N.S."/>
            <person name="Sumby K.M."/>
            <person name="Gardner J.M."/>
            <person name="Jiranek V."/>
        </authorList>
    </citation>
    <scope>NUCLEOTIDE SEQUENCE</scope>
    <source>
        <strain evidence="1">KI11_C11</strain>
    </source>
</reference>
<evidence type="ECO:0008006" key="3">
    <source>
        <dbReference type="Google" id="ProtNLM"/>
    </source>
</evidence>
<keyword evidence="2" id="KW-1185">Reference proteome</keyword>
<protein>
    <recommendedName>
        <fullName evidence="3">Acetyl-CoA carboxylase</fullName>
    </recommendedName>
</protein>
<dbReference type="RefSeq" id="WP_252796669.1">
    <property type="nucleotide sequence ID" value="NZ_CP097118.1"/>
</dbReference>
<name>A0ABY5BS15_9LACO</name>
<accession>A0ABY5BS15</accession>
<sequence length="106" mass="12509">MNNRQVQAAANQITRQLEKQFHPVHGFRYVLVIVNDPYSHSYNWFLNQWHPHHNARSQPIGVLPANLALLEAVVTLVHNRYQLTAQYQNFAQLRWPKTGQLIETRR</sequence>
<organism evidence="1 2">
    <name type="scientific">Fructilactobacillus hinvesii</name>
    <dbReference type="NCBI Taxonomy" id="2940300"/>
    <lineage>
        <taxon>Bacteria</taxon>
        <taxon>Bacillati</taxon>
        <taxon>Bacillota</taxon>
        <taxon>Bacilli</taxon>
        <taxon>Lactobacillales</taxon>
        <taxon>Lactobacillaceae</taxon>
        <taxon>Fructilactobacillus</taxon>
    </lineage>
</organism>
<dbReference type="Proteomes" id="UP001057025">
    <property type="component" value="Chromosome"/>
</dbReference>
<evidence type="ECO:0000313" key="1">
    <source>
        <dbReference type="EMBL" id="USS87371.1"/>
    </source>
</evidence>
<evidence type="ECO:0000313" key="2">
    <source>
        <dbReference type="Proteomes" id="UP001057025"/>
    </source>
</evidence>
<gene>
    <name evidence="1" type="ORF">M3M39_04420</name>
</gene>
<dbReference type="EMBL" id="CP097118">
    <property type="protein sequence ID" value="USS87371.1"/>
    <property type="molecule type" value="Genomic_DNA"/>
</dbReference>
<proteinExistence type="predicted"/>